<reference evidence="1" key="1">
    <citation type="journal article" date="2014" name="Front. Microbiol.">
        <title>High frequency of phylogenetically diverse reductive dehalogenase-homologous genes in deep subseafloor sedimentary metagenomes.</title>
        <authorList>
            <person name="Kawai M."/>
            <person name="Futagami T."/>
            <person name="Toyoda A."/>
            <person name="Takaki Y."/>
            <person name="Nishi S."/>
            <person name="Hori S."/>
            <person name="Arai W."/>
            <person name="Tsubouchi T."/>
            <person name="Morono Y."/>
            <person name="Uchiyama I."/>
            <person name="Ito T."/>
            <person name="Fujiyama A."/>
            <person name="Inagaki F."/>
            <person name="Takami H."/>
        </authorList>
    </citation>
    <scope>NUCLEOTIDE SEQUENCE</scope>
    <source>
        <strain evidence="1">Expedition CK06-06</strain>
    </source>
</reference>
<accession>X1A518</accession>
<comment type="caution">
    <text evidence="1">The sequence shown here is derived from an EMBL/GenBank/DDBJ whole genome shotgun (WGS) entry which is preliminary data.</text>
</comment>
<name>X1A518_9ZZZZ</name>
<protein>
    <recommendedName>
        <fullName evidence="2">Solute-binding protein family 5 domain-containing protein</fullName>
    </recommendedName>
</protein>
<sequence>MSKNMDYWNRSALEAEGLFDVERLEIINFPPGEAGATAKNNALLTHLIDRATDDSNMPLDTQTVKADTRINYFDGAASEYLTQITLNSINETYWAWPNVDEYVIDTSYTNEKGLPVNGIPQVLRRAICYAFNYDSMINALEGKAVQGGGTVGTANLYYNASVGGSEFDIDCTHAPPLSLSTLSIVSLSRVAPILFKKGLTDII</sequence>
<organism evidence="1">
    <name type="scientific">marine sediment metagenome</name>
    <dbReference type="NCBI Taxonomy" id="412755"/>
    <lineage>
        <taxon>unclassified sequences</taxon>
        <taxon>metagenomes</taxon>
        <taxon>ecological metagenomes</taxon>
    </lineage>
</organism>
<gene>
    <name evidence="1" type="ORF">S01H4_17861</name>
</gene>
<evidence type="ECO:0008006" key="2">
    <source>
        <dbReference type="Google" id="ProtNLM"/>
    </source>
</evidence>
<evidence type="ECO:0000313" key="1">
    <source>
        <dbReference type="EMBL" id="GAG65267.1"/>
    </source>
</evidence>
<dbReference type="EMBL" id="BART01007889">
    <property type="protein sequence ID" value="GAG65267.1"/>
    <property type="molecule type" value="Genomic_DNA"/>
</dbReference>
<proteinExistence type="predicted"/>
<dbReference type="AlphaFoldDB" id="X1A518"/>